<dbReference type="PANTHER" id="PTHR34825:SF2">
    <property type="entry name" value="AAA-ATPASE-LIKE DOMAIN-CONTAINING PROTEIN"/>
    <property type="match status" value="1"/>
</dbReference>
<protein>
    <submittedName>
        <fullName evidence="2">AAA-ATPase-like protein</fullName>
    </submittedName>
</protein>
<proteinExistence type="predicted"/>
<sequence>MECVMTTQRRKTMKFPYGISDFKEIVTQNFFYCDRTHMIPLIENAGKSILFLRPRRFGKSLVLSMLENYYDIAKKDQFEELFGHLKIGKNPTPLHNRYFIFKLDFSCIGAFGSTEELQQFMMDHVNERIKKFSMNYKNWISYPIEINPNNAISSIESMLAAISQSETSIFLLIDEYDNFANELMLNKKQSDDDKEKDQDPYTLFVKKDGPLKTLFKALKAGTNSDGFDKTFITGVAPVVMSDITSGYNIALNKYLDLRFHQLCGFTSDEIKQCLKEIVLECDMPPDMTDKAYQLMKTYYNGYRFCIDSDEYLYNPTLSLYFLQAFNNYCKSPKKMMDENLAVDTQKITYISKLPIGENMILDLGQKKASVDISELKERFGIEDLLLDYSKDRQFIASYLYYVGALTIAGETITGNTALSVPNLLMKSLYIDRIAQMLLPDPYIRDKGKMAAQELYTQGDIQPLCDFVVNHYFKILSNRDYVWANELTVKTAFLTLLYNDNLYIMDSETEIDRRYTDLTMIIRPDKRRFEIFDILIEFKYVSLSEARLTGDEARNMDQTDLDQLPCIKASMNAAIGQANQYAKALNQKYPELRLKSFAVVAVGFDR</sequence>
<gene>
    <name evidence="2" type="ORF">OMM_11720</name>
</gene>
<dbReference type="Pfam" id="PF09820">
    <property type="entry name" value="AAA-ATPase_like"/>
    <property type="match status" value="1"/>
</dbReference>
<name>A0A1V1NXL5_9BACT</name>
<evidence type="ECO:0000313" key="2">
    <source>
        <dbReference type="EMBL" id="ETR67330.1"/>
    </source>
</evidence>
<reference evidence="3" key="1">
    <citation type="submission" date="2012-11" db="EMBL/GenBank/DDBJ databases">
        <authorList>
            <person name="Lucero-Rivera Y.E."/>
            <person name="Tovar-Ramirez D."/>
        </authorList>
    </citation>
    <scope>NUCLEOTIDE SEQUENCE [LARGE SCALE GENOMIC DNA]</scope>
    <source>
        <strain evidence="3">Araruama</strain>
    </source>
</reference>
<dbReference type="AlphaFoldDB" id="A0A1V1NXL5"/>
<dbReference type="Proteomes" id="UP000189670">
    <property type="component" value="Unassembled WGS sequence"/>
</dbReference>
<dbReference type="InterPro" id="IPR018631">
    <property type="entry name" value="AAA-ATPase-like_dom"/>
</dbReference>
<feature type="domain" description="AAA-ATPase-like" evidence="1">
    <location>
        <begin position="16"/>
        <end position="244"/>
    </location>
</feature>
<evidence type="ECO:0000259" key="1">
    <source>
        <dbReference type="Pfam" id="PF09820"/>
    </source>
</evidence>
<evidence type="ECO:0000313" key="3">
    <source>
        <dbReference type="Proteomes" id="UP000189670"/>
    </source>
</evidence>
<accession>A0A1V1NXL5</accession>
<comment type="caution">
    <text evidence="2">The sequence shown here is derived from an EMBL/GenBank/DDBJ whole genome shotgun (WGS) entry which is preliminary data.</text>
</comment>
<dbReference type="EMBL" id="ATBP01001440">
    <property type="protein sequence ID" value="ETR67330.1"/>
    <property type="molecule type" value="Genomic_DNA"/>
</dbReference>
<feature type="non-terminal residue" evidence="2">
    <location>
        <position position="605"/>
    </location>
</feature>
<dbReference type="PANTHER" id="PTHR34825">
    <property type="entry name" value="CONSERVED PROTEIN, WITH A WEAK D-GALACTARATE DEHYDRATASE/ALTRONATE HYDROLASE DOMAIN"/>
    <property type="match status" value="1"/>
</dbReference>
<organism evidence="2 3">
    <name type="scientific">Candidatus Magnetoglobus multicellularis str. Araruama</name>
    <dbReference type="NCBI Taxonomy" id="890399"/>
    <lineage>
        <taxon>Bacteria</taxon>
        <taxon>Pseudomonadati</taxon>
        <taxon>Thermodesulfobacteriota</taxon>
        <taxon>Desulfobacteria</taxon>
        <taxon>Desulfobacterales</taxon>
        <taxon>Desulfobacteraceae</taxon>
        <taxon>Candidatus Magnetoglobus</taxon>
    </lineage>
</organism>